<keyword evidence="8 14" id="KW-0418">Kinase</keyword>
<evidence type="ECO:0000256" key="4">
    <source>
        <dbReference type="ARBA" id="ARBA00012119"/>
    </source>
</evidence>
<evidence type="ECO:0000313" key="17">
    <source>
        <dbReference type="Proteomes" id="UP001140217"/>
    </source>
</evidence>
<dbReference type="PROSITE" id="PS00584">
    <property type="entry name" value="PFKB_KINASES_2"/>
    <property type="match status" value="1"/>
</dbReference>
<dbReference type="PANTHER" id="PTHR45769">
    <property type="entry name" value="ADENOSINE KINASE"/>
    <property type="match status" value="1"/>
</dbReference>
<dbReference type="FunFam" id="3.40.1190.20:FF:000076">
    <property type="entry name" value="Adenosine kinase"/>
    <property type="match status" value="1"/>
</dbReference>
<dbReference type="GO" id="GO:0005524">
    <property type="term" value="F:ATP binding"/>
    <property type="evidence" value="ECO:0007669"/>
    <property type="project" value="UniProtKB-UniRule"/>
</dbReference>
<dbReference type="InterPro" id="IPR002173">
    <property type="entry name" value="Carboh/pur_kinase_PfkB_CS"/>
</dbReference>
<evidence type="ECO:0000256" key="5">
    <source>
        <dbReference type="ARBA" id="ARBA00022679"/>
    </source>
</evidence>
<dbReference type="OrthoDB" id="432447at2759"/>
<dbReference type="EMBL" id="JANBUL010000008">
    <property type="protein sequence ID" value="KAJ2785690.1"/>
    <property type="molecule type" value="Genomic_DNA"/>
</dbReference>
<dbReference type="Pfam" id="PF00294">
    <property type="entry name" value="PfkB"/>
    <property type="match status" value="1"/>
</dbReference>
<dbReference type="GO" id="GO:0006166">
    <property type="term" value="P:purine ribonucleoside salvage"/>
    <property type="evidence" value="ECO:0007669"/>
    <property type="project" value="UniProtKB-KW"/>
</dbReference>
<dbReference type="GO" id="GO:0005634">
    <property type="term" value="C:nucleus"/>
    <property type="evidence" value="ECO:0007669"/>
    <property type="project" value="TreeGrafter"/>
</dbReference>
<evidence type="ECO:0000256" key="11">
    <source>
        <dbReference type="ARBA" id="ARBA00051362"/>
    </source>
</evidence>
<keyword evidence="5 14" id="KW-0808">Transferase</keyword>
<dbReference type="GO" id="GO:0044209">
    <property type="term" value="P:AMP salvage"/>
    <property type="evidence" value="ECO:0007669"/>
    <property type="project" value="UniProtKB-UniRule"/>
</dbReference>
<evidence type="ECO:0000256" key="7">
    <source>
        <dbReference type="ARBA" id="ARBA00022741"/>
    </source>
</evidence>
<comment type="cofactor">
    <cofactor evidence="1 14">
        <name>Mg(2+)</name>
        <dbReference type="ChEBI" id="CHEBI:18420"/>
    </cofactor>
</comment>
<comment type="catalytic activity">
    <reaction evidence="11 14">
        <text>adenosine + ATP = AMP + ADP + H(+)</text>
        <dbReference type="Rhea" id="RHEA:20824"/>
        <dbReference type="ChEBI" id="CHEBI:15378"/>
        <dbReference type="ChEBI" id="CHEBI:16335"/>
        <dbReference type="ChEBI" id="CHEBI:30616"/>
        <dbReference type="ChEBI" id="CHEBI:456215"/>
        <dbReference type="ChEBI" id="CHEBI:456216"/>
        <dbReference type="EC" id="2.7.1.20"/>
    </reaction>
</comment>
<dbReference type="PRINTS" id="PR00989">
    <property type="entry name" value="ADENOKINASE"/>
</dbReference>
<evidence type="ECO:0000256" key="14">
    <source>
        <dbReference type="RuleBase" id="RU368116"/>
    </source>
</evidence>
<comment type="similarity">
    <text evidence="3 14">Belongs to the carbohydrate kinase PfkB family.</text>
</comment>
<keyword evidence="17" id="KW-1185">Reference proteome</keyword>
<accession>A0A9W8HLC4</accession>
<dbReference type="PANTHER" id="PTHR45769:SF3">
    <property type="entry name" value="ADENOSINE KINASE"/>
    <property type="match status" value="1"/>
</dbReference>
<dbReference type="SUPFAM" id="SSF53613">
    <property type="entry name" value="Ribokinase-like"/>
    <property type="match status" value="1"/>
</dbReference>
<dbReference type="CDD" id="cd01168">
    <property type="entry name" value="adenosine_kinase"/>
    <property type="match status" value="1"/>
</dbReference>
<evidence type="ECO:0000256" key="3">
    <source>
        <dbReference type="ARBA" id="ARBA00010688"/>
    </source>
</evidence>
<evidence type="ECO:0000256" key="10">
    <source>
        <dbReference type="ARBA" id="ARBA00022842"/>
    </source>
</evidence>
<sequence length="359" mass="37947">MAQDLRGALVGLCNPLLDVVAVVDSELLAEFGLKANDNGVGLTDFQKLLQTVTDKYETRLIPGGMGQNTLRGAQLLLPPDTTVFFGAVGQDESAEQLRAATARAGVRTNYMVNPDKPTGSCVVLVTGHSRSIVGDMQAAETYSFAHTSAPENWRCIEAARVFYTTMFFVEVTPETTLAVARHAHENGKAFAMNLASTYSVEQCTQLLTDMMPYTHVLFGNETEALALAKVLGFGTDDIKQIAKRAADLPTAGDKPRLVAITQGAGSTVVATGDSNEIRVYTVTPVPGDEIGDTNGAGDAFVGGFLAQYVQGEPVDVCVEAGHWLAGQIVRQVGASYPDGAARFVPSPGFAPTVEAVKSA</sequence>
<dbReference type="InterPro" id="IPR001805">
    <property type="entry name" value="Adenokinase"/>
</dbReference>
<gene>
    <name evidence="16" type="primary">ADO1_1</name>
    <name evidence="16" type="ORF">H4R18_000381</name>
</gene>
<evidence type="ECO:0000256" key="8">
    <source>
        <dbReference type="ARBA" id="ARBA00022777"/>
    </source>
</evidence>
<comment type="pathway">
    <text evidence="2 14">Purine metabolism; AMP biosynthesis via salvage pathway; AMP from adenosine: step 1/1.</text>
</comment>
<evidence type="ECO:0000259" key="15">
    <source>
        <dbReference type="Pfam" id="PF00294"/>
    </source>
</evidence>
<name>A0A9W8HLC4_9FUNG</name>
<dbReference type="Gene3D" id="3.40.1190.20">
    <property type="match status" value="1"/>
</dbReference>
<dbReference type="InterPro" id="IPR029056">
    <property type="entry name" value="Ribokinase-like"/>
</dbReference>
<keyword evidence="6 14" id="KW-0660">Purine salvage</keyword>
<keyword evidence="7 14" id="KW-0547">Nucleotide-binding</keyword>
<comment type="function">
    <text evidence="14">ATP dependent phosphorylation of adenosine and other related nucleoside analogs to monophosphate derivatives.</text>
</comment>
<reference evidence="16" key="1">
    <citation type="submission" date="2022-07" db="EMBL/GenBank/DDBJ databases">
        <title>Phylogenomic reconstructions and comparative analyses of Kickxellomycotina fungi.</title>
        <authorList>
            <person name="Reynolds N.K."/>
            <person name="Stajich J.E."/>
            <person name="Barry K."/>
            <person name="Grigoriev I.V."/>
            <person name="Crous P."/>
            <person name="Smith M.E."/>
        </authorList>
    </citation>
    <scope>NUCLEOTIDE SEQUENCE</scope>
    <source>
        <strain evidence="16">NBRC 105414</strain>
    </source>
</reference>
<dbReference type="Gene3D" id="3.30.1110.10">
    <property type="match status" value="1"/>
</dbReference>
<evidence type="ECO:0000256" key="6">
    <source>
        <dbReference type="ARBA" id="ARBA00022726"/>
    </source>
</evidence>
<protein>
    <recommendedName>
        <fullName evidence="12 14">Adenosine kinase</fullName>
        <shortName evidence="14">AK</shortName>
        <ecNumber evidence="4 14">2.7.1.20</ecNumber>
    </recommendedName>
    <alternativeName>
        <fullName evidence="14">Adenosine 5'-phosphotransferase</fullName>
    </alternativeName>
</protein>
<proteinExistence type="inferred from homology"/>
<evidence type="ECO:0000256" key="2">
    <source>
        <dbReference type="ARBA" id="ARBA00004801"/>
    </source>
</evidence>
<dbReference type="AlphaFoldDB" id="A0A9W8HLC4"/>
<evidence type="ECO:0000256" key="13">
    <source>
        <dbReference type="PIRSR" id="PIRSR601805-1"/>
    </source>
</evidence>
<evidence type="ECO:0000313" key="16">
    <source>
        <dbReference type="EMBL" id="KAJ2785690.1"/>
    </source>
</evidence>
<dbReference type="GO" id="GO:0006144">
    <property type="term" value="P:purine nucleobase metabolic process"/>
    <property type="evidence" value="ECO:0007669"/>
    <property type="project" value="TreeGrafter"/>
</dbReference>
<dbReference type="Proteomes" id="UP001140217">
    <property type="component" value="Unassembled WGS sequence"/>
</dbReference>
<dbReference type="GO" id="GO:0005829">
    <property type="term" value="C:cytosol"/>
    <property type="evidence" value="ECO:0007669"/>
    <property type="project" value="TreeGrafter"/>
</dbReference>
<feature type="active site" description="Proton acceptor" evidence="13">
    <location>
        <position position="298"/>
    </location>
</feature>
<evidence type="ECO:0000256" key="9">
    <source>
        <dbReference type="ARBA" id="ARBA00022840"/>
    </source>
</evidence>
<dbReference type="EC" id="2.7.1.20" evidence="4 14"/>
<feature type="domain" description="Carbohydrate kinase PfkB" evidence="15">
    <location>
        <begin position="57"/>
        <end position="337"/>
    </location>
</feature>
<organism evidence="16 17">
    <name type="scientific">Coemansia javaensis</name>
    <dbReference type="NCBI Taxonomy" id="2761396"/>
    <lineage>
        <taxon>Eukaryota</taxon>
        <taxon>Fungi</taxon>
        <taxon>Fungi incertae sedis</taxon>
        <taxon>Zoopagomycota</taxon>
        <taxon>Kickxellomycotina</taxon>
        <taxon>Kickxellomycetes</taxon>
        <taxon>Kickxellales</taxon>
        <taxon>Kickxellaceae</taxon>
        <taxon>Coemansia</taxon>
    </lineage>
</organism>
<dbReference type="GO" id="GO:0004001">
    <property type="term" value="F:adenosine kinase activity"/>
    <property type="evidence" value="ECO:0007669"/>
    <property type="project" value="UniProtKB-UniRule"/>
</dbReference>
<evidence type="ECO:0000256" key="12">
    <source>
        <dbReference type="ARBA" id="ARBA00068771"/>
    </source>
</evidence>
<keyword evidence="10 14" id="KW-0460">Magnesium</keyword>
<keyword evidence="9 14" id="KW-0067">ATP-binding</keyword>
<dbReference type="InterPro" id="IPR011611">
    <property type="entry name" value="PfkB_dom"/>
</dbReference>
<comment type="caution">
    <text evidence="16">The sequence shown here is derived from an EMBL/GenBank/DDBJ whole genome shotgun (WGS) entry which is preliminary data.</text>
</comment>
<evidence type="ECO:0000256" key="1">
    <source>
        <dbReference type="ARBA" id="ARBA00001946"/>
    </source>
</evidence>